<name>A0ABP4EX10_9ACTN</name>
<evidence type="ECO:0000313" key="3">
    <source>
        <dbReference type="Proteomes" id="UP001499979"/>
    </source>
</evidence>
<gene>
    <name evidence="2" type="ORF">GCM10009606_18060</name>
</gene>
<sequence>MSWEDQVVECPPTEETKRAIRAGLRRFNDAVREYGPSDDWDRAVIYAVIEAFAAQGQPFSINDCRDHLPPVRKALISRGFIRAQREGLIEWKGRTTPSTLESTNAAAVKVYVPVRDDSRPPVTPPAPRRKQVPPPVAVDDVDEPTLFELEAS</sequence>
<feature type="region of interest" description="Disordered" evidence="1">
    <location>
        <begin position="115"/>
        <end position="152"/>
    </location>
</feature>
<evidence type="ECO:0000313" key="2">
    <source>
        <dbReference type="EMBL" id="GAA1138677.1"/>
    </source>
</evidence>
<evidence type="ECO:0008006" key="4">
    <source>
        <dbReference type="Google" id="ProtNLM"/>
    </source>
</evidence>
<feature type="compositionally biased region" description="Acidic residues" evidence="1">
    <location>
        <begin position="139"/>
        <end position="152"/>
    </location>
</feature>
<keyword evidence="3" id="KW-1185">Reference proteome</keyword>
<proteinExistence type="predicted"/>
<dbReference type="EMBL" id="BAAAJE010000006">
    <property type="protein sequence ID" value="GAA1138677.1"/>
    <property type="molecule type" value="Genomic_DNA"/>
</dbReference>
<comment type="caution">
    <text evidence="2">The sequence shown here is derived from an EMBL/GenBank/DDBJ whole genome shotgun (WGS) entry which is preliminary data.</text>
</comment>
<reference evidence="3" key="1">
    <citation type="journal article" date="2019" name="Int. J. Syst. Evol. Microbiol.">
        <title>The Global Catalogue of Microorganisms (GCM) 10K type strain sequencing project: providing services to taxonomists for standard genome sequencing and annotation.</title>
        <authorList>
            <consortium name="The Broad Institute Genomics Platform"/>
            <consortium name="The Broad Institute Genome Sequencing Center for Infectious Disease"/>
            <person name="Wu L."/>
            <person name="Ma J."/>
        </authorList>
    </citation>
    <scope>NUCLEOTIDE SEQUENCE [LARGE SCALE GENOMIC DNA]</scope>
    <source>
        <strain evidence="3">JCM 11813</strain>
    </source>
</reference>
<dbReference type="RefSeq" id="WP_343907168.1">
    <property type="nucleotide sequence ID" value="NZ_BAAAJE010000006.1"/>
</dbReference>
<organism evidence="2 3">
    <name type="scientific">Nocardioides aquiterrae</name>
    <dbReference type="NCBI Taxonomy" id="203799"/>
    <lineage>
        <taxon>Bacteria</taxon>
        <taxon>Bacillati</taxon>
        <taxon>Actinomycetota</taxon>
        <taxon>Actinomycetes</taxon>
        <taxon>Propionibacteriales</taxon>
        <taxon>Nocardioidaceae</taxon>
        <taxon>Nocardioides</taxon>
    </lineage>
</organism>
<dbReference type="Proteomes" id="UP001499979">
    <property type="component" value="Unassembled WGS sequence"/>
</dbReference>
<accession>A0ABP4EX10</accession>
<evidence type="ECO:0000256" key="1">
    <source>
        <dbReference type="SAM" id="MobiDB-lite"/>
    </source>
</evidence>
<protein>
    <recommendedName>
        <fullName evidence="4">Helix-turn-helix domain-containing protein</fullName>
    </recommendedName>
</protein>
<feature type="compositionally biased region" description="Pro residues" evidence="1">
    <location>
        <begin position="121"/>
        <end position="136"/>
    </location>
</feature>